<dbReference type="EMBL" id="JABZGU010000003">
    <property type="protein sequence ID" value="MBF4802263.1"/>
    <property type="molecule type" value="Genomic_DNA"/>
</dbReference>
<dbReference type="InterPro" id="IPR024688">
    <property type="entry name" value="Mac_dom"/>
</dbReference>
<dbReference type="InterPro" id="IPR011004">
    <property type="entry name" value="Trimer_LpxA-like_sf"/>
</dbReference>
<comment type="caution">
    <text evidence="8">The sequence shown here is derived from an EMBL/GenBank/DDBJ whole genome shotgun (WGS) entry which is preliminary data.</text>
</comment>
<name>A0A9D6AEQ9_9ACTN</name>
<dbReference type="GO" id="GO:0008870">
    <property type="term" value="F:galactoside O-acetyltransferase activity"/>
    <property type="evidence" value="ECO:0007669"/>
    <property type="project" value="TreeGrafter"/>
</dbReference>
<feature type="domain" description="Maltose/galactoside acetyltransferase" evidence="7">
    <location>
        <begin position="20"/>
        <end position="75"/>
    </location>
</feature>
<evidence type="ECO:0000256" key="1">
    <source>
        <dbReference type="ARBA" id="ARBA00007274"/>
    </source>
</evidence>
<evidence type="ECO:0000256" key="4">
    <source>
        <dbReference type="ARBA" id="ARBA00023315"/>
    </source>
</evidence>
<dbReference type="AlphaFoldDB" id="A0A9D6AEQ9"/>
<dbReference type="Pfam" id="PF14602">
    <property type="entry name" value="Hexapep_2"/>
    <property type="match status" value="1"/>
</dbReference>
<sequence>MYDIDPKQTTAKSENKKSKLERMSAGEWCGGEADAEQSAAFWRAKDLAWEFNQTRPSDKEKCRQILTELLGELGEGSAAVSPFNVDYGFNIKIGPHSFINHGAYLMDCAPITFGAHSFVGPQFKAYTVQHPLDAEERNAWYERALPITVGDNCWFGGNVTVLPGVTIGNNCVIGANSLVTKDIPDNSLVVGSPAKVVRQITEADKLGLKDLLG</sequence>
<feature type="region of interest" description="Disordered" evidence="6">
    <location>
        <begin position="1"/>
        <end position="23"/>
    </location>
</feature>
<dbReference type="InterPro" id="IPR001451">
    <property type="entry name" value="Hexapep"/>
</dbReference>
<proteinExistence type="inferred from homology"/>
<dbReference type="Gene3D" id="2.160.10.10">
    <property type="entry name" value="Hexapeptide repeat proteins"/>
    <property type="match status" value="1"/>
</dbReference>
<dbReference type="PANTHER" id="PTHR43017">
    <property type="entry name" value="GALACTOSIDE O-ACETYLTRANSFERASE"/>
    <property type="match status" value="1"/>
</dbReference>
<organism evidence="8 9">
    <name type="scientific">Lancefieldella parvula</name>
    <dbReference type="NCBI Taxonomy" id="1382"/>
    <lineage>
        <taxon>Bacteria</taxon>
        <taxon>Bacillati</taxon>
        <taxon>Actinomycetota</taxon>
        <taxon>Coriobacteriia</taxon>
        <taxon>Coriobacteriales</taxon>
        <taxon>Atopobiaceae</taxon>
        <taxon>Lancefieldella</taxon>
    </lineage>
</organism>
<dbReference type="CDD" id="cd03357">
    <property type="entry name" value="LbH_MAT_GAT"/>
    <property type="match status" value="1"/>
</dbReference>
<evidence type="ECO:0000256" key="2">
    <source>
        <dbReference type="ARBA" id="ARBA00022679"/>
    </source>
</evidence>
<dbReference type="Proteomes" id="UP000787322">
    <property type="component" value="Unassembled WGS sequence"/>
</dbReference>
<dbReference type="FunFam" id="2.160.10.10:FF:000025">
    <property type="entry name" value="Hexapeptide-repeat containing-acetyltransferase"/>
    <property type="match status" value="1"/>
</dbReference>
<dbReference type="EC" id="2.3.1.-" evidence="5"/>
<evidence type="ECO:0000259" key="7">
    <source>
        <dbReference type="SMART" id="SM01266"/>
    </source>
</evidence>
<evidence type="ECO:0000256" key="6">
    <source>
        <dbReference type="SAM" id="MobiDB-lite"/>
    </source>
</evidence>
<accession>A0A9D6AEQ9</accession>
<evidence type="ECO:0000313" key="8">
    <source>
        <dbReference type="EMBL" id="MBF4802263.1"/>
    </source>
</evidence>
<dbReference type="Pfam" id="PF12464">
    <property type="entry name" value="Mac"/>
    <property type="match status" value="1"/>
</dbReference>
<reference evidence="8" key="1">
    <citation type="submission" date="2020-04" db="EMBL/GenBank/DDBJ databases">
        <title>Deep metagenomics examines the oral microbiome during advanced dental caries in children, revealing novel taxa and co-occurrences with host molecules.</title>
        <authorList>
            <person name="Baker J.L."/>
            <person name="Morton J.T."/>
            <person name="Dinis M."/>
            <person name="Alvarez R."/>
            <person name="Tran N.C."/>
            <person name="Knight R."/>
            <person name="Edlund A."/>
        </authorList>
    </citation>
    <scope>NUCLEOTIDE SEQUENCE</scope>
    <source>
        <strain evidence="8">JCVI_3_bin.11</strain>
    </source>
</reference>
<keyword evidence="3" id="KW-0677">Repeat</keyword>
<dbReference type="InterPro" id="IPR039369">
    <property type="entry name" value="LacA-like"/>
</dbReference>
<evidence type="ECO:0000256" key="3">
    <source>
        <dbReference type="ARBA" id="ARBA00022737"/>
    </source>
</evidence>
<dbReference type="PANTHER" id="PTHR43017:SF1">
    <property type="entry name" value="ACETYLTRANSFERASE YJL218W-RELATED"/>
    <property type="match status" value="1"/>
</dbReference>
<dbReference type="SMART" id="SM01266">
    <property type="entry name" value="Mac"/>
    <property type="match status" value="1"/>
</dbReference>
<keyword evidence="2 5" id="KW-0808">Transferase</keyword>
<feature type="compositionally biased region" description="Basic and acidic residues" evidence="6">
    <location>
        <begin position="13"/>
        <end position="23"/>
    </location>
</feature>
<dbReference type="SUPFAM" id="SSF51161">
    <property type="entry name" value="Trimeric LpxA-like enzymes"/>
    <property type="match status" value="1"/>
</dbReference>
<protein>
    <recommendedName>
        <fullName evidence="5">Acetyltransferase</fullName>
        <ecNumber evidence="5">2.3.1.-</ecNumber>
    </recommendedName>
</protein>
<evidence type="ECO:0000313" key="9">
    <source>
        <dbReference type="Proteomes" id="UP000787322"/>
    </source>
</evidence>
<comment type="similarity">
    <text evidence="1 5">Belongs to the transferase hexapeptide repeat family.</text>
</comment>
<gene>
    <name evidence="8" type="ORF">HXK24_00295</name>
</gene>
<evidence type="ECO:0000256" key="5">
    <source>
        <dbReference type="RuleBase" id="RU367021"/>
    </source>
</evidence>
<keyword evidence="4 5" id="KW-0012">Acyltransferase</keyword>